<evidence type="ECO:0000313" key="2">
    <source>
        <dbReference type="EMBL" id="CAL1585626.1"/>
    </source>
</evidence>
<protein>
    <submittedName>
        <fullName evidence="2">Uncharacterized protein</fullName>
    </submittedName>
</protein>
<organism evidence="2 3">
    <name type="scientific">Knipowitschia caucasica</name>
    <name type="common">Caucasian dwarf goby</name>
    <name type="synonym">Pomatoschistus caucasicus</name>
    <dbReference type="NCBI Taxonomy" id="637954"/>
    <lineage>
        <taxon>Eukaryota</taxon>
        <taxon>Metazoa</taxon>
        <taxon>Chordata</taxon>
        <taxon>Craniata</taxon>
        <taxon>Vertebrata</taxon>
        <taxon>Euteleostomi</taxon>
        <taxon>Actinopterygii</taxon>
        <taxon>Neopterygii</taxon>
        <taxon>Teleostei</taxon>
        <taxon>Neoteleostei</taxon>
        <taxon>Acanthomorphata</taxon>
        <taxon>Gobiaria</taxon>
        <taxon>Gobiiformes</taxon>
        <taxon>Gobioidei</taxon>
        <taxon>Gobiidae</taxon>
        <taxon>Gobiinae</taxon>
        <taxon>Knipowitschia</taxon>
    </lineage>
</organism>
<name>A0AAV2KBG2_KNICA</name>
<reference evidence="2 3" key="1">
    <citation type="submission" date="2024-04" db="EMBL/GenBank/DDBJ databases">
        <authorList>
            <person name="Waldvogel A.-M."/>
            <person name="Schoenle A."/>
        </authorList>
    </citation>
    <scope>NUCLEOTIDE SEQUENCE [LARGE SCALE GENOMIC DNA]</scope>
</reference>
<evidence type="ECO:0000256" key="1">
    <source>
        <dbReference type="SAM" id="MobiDB-lite"/>
    </source>
</evidence>
<proteinExistence type="predicted"/>
<dbReference type="Proteomes" id="UP001497482">
    <property type="component" value="Chromosome 17"/>
</dbReference>
<dbReference type="EMBL" id="OZ035839">
    <property type="protein sequence ID" value="CAL1585626.1"/>
    <property type="molecule type" value="Genomic_DNA"/>
</dbReference>
<dbReference type="AlphaFoldDB" id="A0AAV2KBG2"/>
<evidence type="ECO:0000313" key="3">
    <source>
        <dbReference type="Proteomes" id="UP001497482"/>
    </source>
</evidence>
<feature type="region of interest" description="Disordered" evidence="1">
    <location>
        <begin position="94"/>
        <end position="128"/>
    </location>
</feature>
<sequence>MRALVFPHPASPSPLPSLPHHLLRILSSLPHHCSSAISSHSRIITDSPAVPQRTPDPLTLCLDIHERGSKWSQGRSDLCCSISIPPAPAFSSYYDPSHQSNPGIERQSWVHVHPSPPDFLQDSSTITH</sequence>
<keyword evidence="3" id="KW-1185">Reference proteome</keyword>
<gene>
    <name evidence="2" type="ORF">KC01_LOCUS15833</name>
</gene>
<accession>A0AAV2KBG2</accession>